<name>M8BDM0_AEGTA</name>
<accession>M8BDM0</accession>
<dbReference type="AlphaFoldDB" id="M8BDM0"/>
<reference evidence="1" key="1">
    <citation type="submission" date="2015-06" db="UniProtKB">
        <authorList>
            <consortium name="EnsemblPlants"/>
        </authorList>
    </citation>
    <scope>IDENTIFICATION</scope>
</reference>
<organism evidence="1">
    <name type="scientific">Aegilops tauschii</name>
    <name type="common">Tausch's goatgrass</name>
    <name type="synonym">Aegilops squarrosa</name>
    <dbReference type="NCBI Taxonomy" id="37682"/>
    <lineage>
        <taxon>Eukaryota</taxon>
        <taxon>Viridiplantae</taxon>
        <taxon>Streptophyta</taxon>
        <taxon>Embryophyta</taxon>
        <taxon>Tracheophyta</taxon>
        <taxon>Spermatophyta</taxon>
        <taxon>Magnoliopsida</taxon>
        <taxon>Liliopsida</taxon>
        <taxon>Poales</taxon>
        <taxon>Poaceae</taxon>
        <taxon>BOP clade</taxon>
        <taxon>Pooideae</taxon>
        <taxon>Triticodae</taxon>
        <taxon>Triticeae</taxon>
        <taxon>Triticinae</taxon>
        <taxon>Aegilops</taxon>
    </lineage>
</organism>
<dbReference type="EnsemblPlants" id="EMT12086">
    <property type="protein sequence ID" value="EMT12086"/>
    <property type="gene ID" value="F775_24056"/>
</dbReference>
<protein>
    <submittedName>
        <fullName evidence="1">Uncharacterized protein</fullName>
    </submittedName>
</protein>
<sequence>MAAGACGDAAAGPGASLVAAGNRRHCDQGRNRERVETLSPLFFSWFVYREINSNTVMFWRPTSSCPQDPVAWKTLGAKLGKVQRDQERLLDRYDTLDALARQLRLKIAARRGQGGRSAAARHVTSTGISDSLDSDSESGMFLLGRAC</sequence>
<proteinExistence type="predicted"/>
<evidence type="ECO:0000313" key="1">
    <source>
        <dbReference type="EnsemblPlants" id="EMT12086"/>
    </source>
</evidence>